<sequence>MAKQAAVKQTARTTRPPEKTHLLEERRRLIVDLVNEQEQATVDELSARFGTSVVTIRSDLKALEEQGALVRTHGGALAHRDADDDVPLAVKESRHHPEKMRIAAAAVALIRDGDTLILDSGTTTAEIAKLIRTLKVKSLNVITNALNIAVLLANAPHVQLIMLGGQLRSRSWSLSGPQAEAALEHLHADWLFLGVDCLDPEVGLMTPHLMEAQLNARMIRSARQVVAVADSSKLLGRNLSVIARVDALDRLITDRKADHGVVDALQRHGVEVVLV</sequence>
<dbReference type="Pfam" id="PF00455">
    <property type="entry name" value="DeoRC"/>
    <property type="match status" value="1"/>
</dbReference>
<gene>
    <name evidence="5" type="ORF">IP91_01392</name>
</gene>
<dbReference type="GO" id="GO:0003700">
    <property type="term" value="F:DNA-binding transcription factor activity"/>
    <property type="evidence" value="ECO:0007669"/>
    <property type="project" value="InterPro"/>
</dbReference>
<dbReference type="SMART" id="SM00420">
    <property type="entry name" value="HTH_DEOR"/>
    <property type="match status" value="1"/>
</dbReference>
<protein>
    <submittedName>
        <fullName evidence="5">DeoR family transcriptional regulator</fullName>
    </submittedName>
</protein>
<dbReference type="InterPro" id="IPR001034">
    <property type="entry name" value="DeoR_HTH"/>
</dbReference>
<dbReference type="SUPFAM" id="SSF46785">
    <property type="entry name" value="Winged helix' DNA-binding domain"/>
    <property type="match status" value="1"/>
</dbReference>
<dbReference type="InterPro" id="IPR036390">
    <property type="entry name" value="WH_DNA-bd_sf"/>
</dbReference>
<feature type="domain" description="HTH deoR-type" evidence="4">
    <location>
        <begin position="23"/>
        <end position="78"/>
    </location>
</feature>
<dbReference type="Gene3D" id="3.40.50.1360">
    <property type="match status" value="1"/>
</dbReference>
<organism evidence="5 6">
    <name type="scientific">Pseudoduganella lurida</name>
    <dbReference type="NCBI Taxonomy" id="1036180"/>
    <lineage>
        <taxon>Bacteria</taxon>
        <taxon>Pseudomonadati</taxon>
        <taxon>Pseudomonadota</taxon>
        <taxon>Betaproteobacteria</taxon>
        <taxon>Burkholderiales</taxon>
        <taxon>Oxalobacteraceae</taxon>
        <taxon>Telluria group</taxon>
        <taxon>Pseudoduganella</taxon>
    </lineage>
</organism>
<dbReference type="Gene3D" id="1.10.10.10">
    <property type="entry name" value="Winged helix-like DNA-binding domain superfamily/Winged helix DNA-binding domain"/>
    <property type="match status" value="1"/>
</dbReference>
<dbReference type="InterPro" id="IPR036388">
    <property type="entry name" value="WH-like_DNA-bd_sf"/>
</dbReference>
<dbReference type="Pfam" id="PF08220">
    <property type="entry name" value="HTH_DeoR"/>
    <property type="match status" value="1"/>
</dbReference>
<name>A0A562RDX6_9BURK</name>
<dbReference type="SMART" id="SM01134">
    <property type="entry name" value="DeoRC"/>
    <property type="match status" value="1"/>
</dbReference>
<evidence type="ECO:0000256" key="2">
    <source>
        <dbReference type="ARBA" id="ARBA00023163"/>
    </source>
</evidence>
<dbReference type="OrthoDB" id="9814815at2"/>
<proteinExistence type="predicted"/>
<dbReference type="InterPro" id="IPR037171">
    <property type="entry name" value="NagB/RpiA_transferase-like"/>
</dbReference>
<dbReference type="PROSITE" id="PS51000">
    <property type="entry name" value="HTH_DEOR_2"/>
    <property type="match status" value="1"/>
</dbReference>
<dbReference type="InterPro" id="IPR014036">
    <property type="entry name" value="DeoR-like_C"/>
</dbReference>
<reference evidence="5 6" key="1">
    <citation type="journal article" date="2015" name="Stand. Genomic Sci.">
        <title>Genomic Encyclopedia of Bacterial and Archaeal Type Strains, Phase III: the genomes of soil and plant-associated and newly described type strains.</title>
        <authorList>
            <person name="Whitman W.B."/>
            <person name="Woyke T."/>
            <person name="Klenk H.P."/>
            <person name="Zhou Y."/>
            <person name="Lilburn T.G."/>
            <person name="Beck B.J."/>
            <person name="De Vos P."/>
            <person name="Vandamme P."/>
            <person name="Eisen J.A."/>
            <person name="Garrity G."/>
            <person name="Hugenholtz P."/>
            <person name="Kyrpides N.C."/>
        </authorList>
    </citation>
    <scope>NUCLEOTIDE SEQUENCE [LARGE SCALE GENOMIC DNA]</scope>
    <source>
        <strain evidence="5 6">CGMCC 1.10822</strain>
    </source>
</reference>
<dbReference type="AlphaFoldDB" id="A0A562RDX6"/>
<evidence type="ECO:0000259" key="4">
    <source>
        <dbReference type="PROSITE" id="PS51000"/>
    </source>
</evidence>
<evidence type="ECO:0000313" key="6">
    <source>
        <dbReference type="Proteomes" id="UP000318431"/>
    </source>
</evidence>
<feature type="region of interest" description="Disordered" evidence="3">
    <location>
        <begin position="1"/>
        <end position="21"/>
    </location>
</feature>
<keyword evidence="6" id="KW-1185">Reference proteome</keyword>
<dbReference type="Proteomes" id="UP000318431">
    <property type="component" value="Unassembled WGS sequence"/>
</dbReference>
<dbReference type="PRINTS" id="PR00037">
    <property type="entry name" value="HTHLACR"/>
</dbReference>
<dbReference type="EMBL" id="VLLB01000002">
    <property type="protein sequence ID" value="TWI67279.1"/>
    <property type="molecule type" value="Genomic_DNA"/>
</dbReference>
<dbReference type="SUPFAM" id="SSF100950">
    <property type="entry name" value="NagB/RpiA/CoA transferase-like"/>
    <property type="match status" value="1"/>
</dbReference>
<accession>A0A562RDX6</accession>
<dbReference type="PANTHER" id="PTHR30363:SF44">
    <property type="entry name" value="AGA OPERON TRANSCRIPTIONAL REPRESSOR-RELATED"/>
    <property type="match status" value="1"/>
</dbReference>
<evidence type="ECO:0000313" key="5">
    <source>
        <dbReference type="EMBL" id="TWI67279.1"/>
    </source>
</evidence>
<dbReference type="RefSeq" id="WP_145648091.1">
    <property type="nucleotide sequence ID" value="NZ_VLLB01000002.1"/>
</dbReference>
<evidence type="ECO:0000256" key="3">
    <source>
        <dbReference type="SAM" id="MobiDB-lite"/>
    </source>
</evidence>
<keyword evidence="1" id="KW-0805">Transcription regulation</keyword>
<evidence type="ECO:0000256" key="1">
    <source>
        <dbReference type="ARBA" id="ARBA00023015"/>
    </source>
</evidence>
<comment type="caution">
    <text evidence="5">The sequence shown here is derived from an EMBL/GenBank/DDBJ whole genome shotgun (WGS) entry which is preliminary data.</text>
</comment>
<keyword evidence="2" id="KW-0804">Transcription</keyword>
<dbReference type="PANTHER" id="PTHR30363">
    <property type="entry name" value="HTH-TYPE TRANSCRIPTIONAL REGULATOR SRLR-RELATED"/>
    <property type="match status" value="1"/>
</dbReference>
<dbReference type="InterPro" id="IPR050313">
    <property type="entry name" value="Carb_Metab_HTH_regulators"/>
</dbReference>